<dbReference type="Proteomes" id="UP001218218">
    <property type="component" value="Unassembled WGS sequence"/>
</dbReference>
<proteinExistence type="predicted"/>
<evidence type="ECO:0000313" key="3">
    <source>
        <dbReference type="Proteomes" id="UP001218218"/>
    </source>
</evidence>
<reference evidence="2" key="1">
    <citation type="submission" date="2023-03" db="EMBL/GenBank/DDBJ databases">
        <title>Massive genome expansion in bonnet fungi (Mycena s.s.) driven by repeated elements and novel gene families across ecological guilds.</title>
        <authorList>
            <consortium name="Lawrence Berkeley National Laboratory"/>
            <person name="Harder C.B."/>
            <person name="Miyauchi S."/>
            <person name="Viragh M."/>
            <person name="Kuo A."/>
            <person name="Thoen E."/>
            <person name="Andreopoulos B."/>
            <person name="Lu D."/>
            <person name="Skrede I."/>
            <person name="Drula E."/>
            <person name="Henrissat B."/>
            <person name="Morin E."/>
            <person name="Kohler A."/>
            <person name="Barry K."/>
            <person name="LaButti K."/>
            <person name="Morin E."/>
            <person name="Salamov A."/>
            <person name="Lipzen A."/>
            <person name="Mereny Z."/>
            <person name="Hegedus B."/>
            <person name="Baldrian P."/>
            <person name="Stursova M."/>
            <person name="Weitz H."/>
            <person name="Taylor A."/>
            <person name="Grigoriev I.V."/>
            <person name="Nagy L.G."/>
            <person name="Martin F."/>
            <person name="Kauserud H."/>
        </authorList>
    </citation>
    <scope>NUCLEOTIDE SEQUENCE</scope>
    <source>
        <strain evidence="2">CBHHK002</strain>
    </source>
</reference>
<feature type="region of interest" description="Disordered" evidence="1">
    <location>
        <begin position="358"/>
        <end position="419"/>
    </location>
</feature>
<name>A0AAD7A702_9AGAR</name>
<feature type="compositionally biased region" description="Acidic residues" evidence="1">
    <location>
        <begin position="358"/>
        <end position="370"/>
    </location>
</feature>
<protein>
    <submittedName>
        <fullName evidence="2">Uncharacterized protein</fullName>
    </submittedName>
</protein>
<feature type="region of interest" description="Disordered" evidence="1">
    <location>
        <begin position="161"/>
        <end position="217"/>
    </location>
</feature>
<dbReference type="EMBL" id="JARIHO010000014">
    <property type="protein sequence ID" value="KAJ7350802.1"/>
    <property type="molecule type" value="Genomic_DNA"/>
</dbReference>
<comment type="caution">
    <text evidence="2">The sequence shown here is derived from an EMBL/GenBank/DDBJ whole genome shotgun (WGS) entry which is preliminary data.</text>
</comment>
<sequence length="419" mass="47373">MSVHITKAELLKALSRLPILQHMAISDHRCLNERGEEVALVTNSLLKHLTWMTQFMCLVPELSFLKTHTLLQFEDSVYRDLVLSLLKPGRNAEGPFEVNLWWYEEYYYELDPVLPVSVSNCDDQKPFLIKKTGAKTVSNASVNVSQKHMLKVTALCAPTERGKLGGSSLKHPKPKATVQEAEAETVDRLKKRKSNTDTEPPPKPPRKKKTKKGEVEETEHTFEVGQIILLVCSTQGHQSQRHLKETKAPNSHRQAEMCQSKLAVASNPAQHLILAADWSMETYTKYLAKLFPDAFRYIESHPYAGDTSTSSAVQAQKWLAILKTHHLLNLDPATKIAIPPMRYSNWDLELESEAPEAGEVSDYDMLDPDNQETPINLVPRPKAKARLGPSPSPLLSSSRKERPLLCWRRQKPLKKTHLT</sequence>
<keyword evidence="3" id="KW-1185">Reference proteome</keyword>
<gene>
    <name evidence="2" type="ORF">DFH08DRAFT_806786</name>
</gene>
<dbReference type="AlphaFoldDB" id="A0AAD7A702"/>
<evidence type="ECO:0000256" key="1">
    <source>
        <dbReference type="SAM" id="MobiDB-lite"/>
    </source>
</evidence>
<evidence type="ECO:0000313" key="2">
    <source>
        <dbReference type="EMBL" id="KAJ7350802.1"/>
    </source>
</evidence>
<feature type="compositionally biased region" description="Low complexity" evidence="1">
    <location>
        <begin position="386"/>
        <end position="397"/>
    </location>
</feature>
<organism evidence="2 3">
    <name type="scientific">Mycena albidolilacea</name>
    <dbReference type="NCBI Taxonomy" id="1033008"/>
    <lineage>
        <taxon>Eukaryota</taxon>
        <taxon>Fungi</taxon>
        <taxon>Dikarya</taxon>
        <taxon>Basidiomycota</taxon>
        <taxon>Agaricomycotina</taxon>
        <taxon>Agaricomycetes</taxon>
        <taxon>Agaricomycetidae</taxon>
        <taxon>Agaricales</taxon>
        <taxon>Marasmiineae</taxon>
        <taxon>Mycenaceae</taxon>
        <taxon>Mycena</taxon>
    </lineage>
</organism>
<feature type="compositionally biased region" description="Basic residues" evidence="1">
    <location>
        <begin position="408"/>
        <end position="419"/>
    </location>
</feature>
<accession>A0AAD7A702</accession>